<reference evidence="1 2" key="2">
    <citation type="submission" date="2014-03" db="EMBL/GenBank/DDBJ databases">
        <title>The Genome Sequence of Anncaliia algerae insect isolate PRA339.</title>
        <authorList>
            <consortium name="The Broad Institute Genome Sequencing Platform"/>
            <consortium name="The Broad Institute Genome Sequencing Center for Infectious Disease"/>
            <person name="Cuomo C."/>
            <person name="Becnel J."/>
            <person name="Sanscrainte N."/>
            <person name="Walker B."/>
            <person name="Young S.K."/>
            <person name="Zeng Q."/>
            <person name="Gargeya S."/>
            <person name="Fitzgerald M."/>
            <person name="Haas B."/>
            <person name="Abouelleil A."/>
            <person name="Alvarado L."/>
            <person name="Arachchi H.M."/>
            <person name="Berlin A.M."/>
            <person name="Chapman S.B."/>
            <person name="Dewar J."/>
            <person name="Goldberg J."/>
            <person name="Griggs A."/>
            <person name="Gujja S."/>
            <person name="Hansen M."/>
            <person name="Howarth C."/>
            <person name="Imamovic A."/>
            <person name="Larimer J."/>
            <person name="McCowan C."/>
            <person name="Murphy C."/>
            <person name="Neiman D."/>
            <person name="Pearson M."/>
            <person name="Priest M."/>
            <person name="Roberts A."/>
            <person name="Saif S."/>
            <person name="Shea T."/>
            <person name="Sisk P."/>
            <person name="Sykes S."/>
            <person name="Wortman J."/>
            <person name="Nusbaum C."/>
            <person name="Birren B."/>
        </authorList>
    </citation>
    <scope>NUCLEOTIDE SEQUENCE [LARGE SCALE GENOMIC DNA]</scope>
    <source>
        <strain evidence="1 2">PRA339</strain>
    </source>
</reference>
<dbReference type="HOGENOM" id="CLU_2276806_0_0_1"/>
<dbReference type="VEuPathDB" id="MicrosporidiaDB:H312_01400"/>
<keyword evidence="2" id="KW-1185">Reference proteome</keyword>
<proteinExistence type="predicted"/>
<gene>
    <name evidence="1" type="ORF">H312_01400</name>
</gene>
<reference evidence="2" key="1">
    <citation type="submission" date="2013-02" db="EMBL/GenBank/DDBJ databases">
        <authorList>
            <consortium name="The Broad Institute Genome Sequencing Platform"/>
            <person name="Cuomo C."/>
            <person name="Becnel J."/>
            <person name="Sanscrainte N."/>
            <person name="Walker B."/>
            <person name="Young S.K."/>
            <person name="Zeng Q."/>
            <person name="Gargeya S."/>
            <person name="Fitzgerald M."/>
            <person name="Haas B."/>
            <person name="Abouelleil A."/>
            <person name="Alvarado L."/>
            <person name="Arachchi H.M."/>
            <person name="Berlin A.M."/>
            <person name="Chapman S.B."/>
            <person name="Dewar J."/>
            <person name="Goldberg J."/>
            <person name="Griggs A."/>
            <person name="Gujja S."/>
            <person name="Hansen M."/>
            <person name="Howarth C."/>
            <person name="Imamovic A."/>
            <person name="Larimer J."/>
            <person name="McCowan C."/>
            <person name="Murphy C."/>
            <person name="Neiman D."/>
            <person name="Pearson M."/>
            <person name="Priest M."/>
            <person name="Roberts A."/>
            <person name="Saif S."/>
            <person name="Shea T."/>
            <person name="Sisk P."/>
            <person name="Sykes S."/>
            <person name="Wortman J."/>
            <person name="Nusbaum C."/>
            <person name="Birren B."/>
        </authorList>
    </citation>
    <scope>NUCLEOTIDE SEQUENCE [LARGE SCALE GENOMIC DNA]</scope>
    <source>
        <strain evidence="2">PRA339</strain>
    </source>
</reference>
<name>A0A059F1Y2_9MICR</name>
<evidence type="ECO:0000313" key="1">
    <source>
        <dbReference type="EMBL" id="KCZ81190.1"/>
    </source>
</evidence>
<dbReference type="AlphaFoldDB" id="A0A059F1Y2"/>
<sequence length="102" mass="12210">MIFRFCRTAKFIQHEICSNYYKADFIESLQKKVIKKLFKKNLQYKRIYLDSINYMISKFIIDDLNNIECYCPDFMNAYGVIRKSVAYSEKLGKNVSWAAIEH</sequence>
<protein>
    <submittedName>
        <fullName evidence="1">Uncharacterized protein</fullName>
    </submittedName>
</protein>
<accession>A0A059F1Y2</accession>
<evidence type="ECO:0000313" key="2">
    <source>
        <dbReference type="Proteomes" id="UP000030655"/>
    </source>
</evidence>
<dbReference type="Proteomes" id="UP000030655">
    <property type="component" value="Unassembled WGS sequence"/>
</dbReference>
<dbReference type="EMBL" id="KK365148">
    <property type="protein sequence ID" value="KCZ81190.1"/>
    <property type="molecule type" value="Genomic_DNA"/>
</dbReference>
<organism evidence="1 2">
    <name type="scientific">Anncaliia algerae PRA339</name>
    <dbReference type="NCBI Taxonomy" id="1288291"/>
    <lineage>
        <taxon>Eukaryota</taxon>
        <taxon>Fungi</taxon>
        <taxon>Fungi incertae sedis</taxon>
        <taxon>Microsporidia</taxon>
        <taxon>Tubulinosematoidea</taxon>
        <taxon>Tubulinosematidae</taxon>
        <taxon>Anncaliia</taxon>
    </lineage>
</organism>